<feature type="transmembrane region" description="Helical" evidence="6">
    <location>
        <begin position="260"/>
        <end position="283"/>
    </location>
</feature>
<evidence type="ECO:0000256" key="2">
    <source>
        <dbReference type="ARBA" id="ARBA00022692"/>
    </source>
</evidence>
<comment type="subcellular location">
    <subcellularLocation>
        <location evidence="1">Membrane</location>
    </subcellularLocation>
</comment>
<keyword evidence="2 5" id="KW-0812">Transmembrane</keyword>
<reference evidence="8 9" key="1">
    <citation type="submission" date="2024-11" db="EMBL/GenBank/DDBJ databases">
        <title>Chromosome-level genome assembly of the freshwater bivalve Anodonta woodiana.</title>
        <authorList>
            <person name="Chen X."/>
        </authorList>
    </citation>
    <scope>NUCLEOTIDE SEQUENCE [LARGE SCALE GENOMIC DNA]</scope>
    <source>
        <strain evidence="8">MN2024</strain>
        <tissue evidence="8">Gills</tissue>
    </source>
</reference>
<dbReference type="GO" id="GO:0004930">
    <property type="term" value="F:G protein-coupled receptor activity"/>
    <property type="evidence" value="ECO:0007669"/>
    <property type="project" value="UniProtKB-KW"/>
</dbReference>
<evidence type="ECO:0000313" key="8">
    <source>
        <dbReference type="EMBL" id="KAL3848132.1"/>
    </source>
</evidence>
<evidence type="ECO:0000256" key="5">
    <source>
        <dbReference type="RuleBase" id="RU000688"/>
    </source>
</evidence>
<keyword evidence="9" id="KW-1185">Reference proteome</keyword>
<feature type="transmembrane region" description="Helical" evidence="6">
    <location>
        <begin position="100"/>
        <end position="119"/>
    </location>
</feature>
<keyword evidence="4 6" id="KW-0472">Membrane</keyword>
<dbReference type="InterPro" id="IPR000276">
    <property type="entry name" value="GPCR_Rhodpsn"/>
</dbReference>
<dbReference type="GO" id="GO:0016020">
    <property type="term" value="C:membrane"/>
    <property type="evidence" value="ECO:0007669"/>
    <property type="project" value="UniProtKB-SubCell"/>
</dbReference>
<keyword evidence="3 6" id="KW-1133">Transmembrane helix</keyword>
<evidence type="ECO:0000313" key="9">
    <source>
        <dbReference type="Proteomes" id="UP001634394"/>
    </source>
</evidence>
<feature type="domain" description="G-protein coupled receptors family 1 profile" evidence="7">
    <location>
        <begin position="38"/>
        <end position="321"/>
    </location>
</feature>
<name>A0ABD3UF76_SINWO</name>
<feature type="transmembrane region" description="Helical" evidence="6">
    <location>
        <begin position="303"/>
        <end position="323"/>
    </location>
</feature>
<gene>
    <name evidence="8" type="ORF">ACJMK2_019009</name>
</gene>
<sequence>MNDTATFGKSQEEYTEYKAAIVIWMYCSPILIVIGTVGNILSIVVLVRRSLRSSTTMYYLTVLAGSDLCALYFGLLRLWVEFTFKIPIRNLSDVICKVHTFIVYVVTDFTVWILVAVTFDRCLSVTVPFKAKRLCTRRSSRLVIVVIALCLILFNSHFFWTLGLTDNKGIPVCDSLPHAIDFMNWVWPWMDFCVFSLIPFAVMIICNIIIICNMIQSKRKLRQNLGIQLNNISEQEPQKQKSLQETTRQQSFRPRTTSSLTVMLLTVNCVFLLTTSPVVAHLVADKYWVNADESVLAKISLSWTIVNMLQYMNNAIHFFLYCLTGPKFRQELKILFKRRNIISGAEQSAALVDKSVF</sequence>
<feature type="transmembrane region" description="Helical" evidence="6">
    <location>
        <begin position="20"/>
        <end position="46"/>
    </location>
</feature>
<dbReference type="PANTHER" id="PTHR46641">
    <property type="entry name" value="FMRFAMIDE RECEPTOR-RELATED"/>
    <property type="match status" value="1"/>
</dbReference>
<dbReference type="Proteomes" id="UP001634394">
    <property type="component" value="Unassembled WGS sequence"/>
</dbReference>
<dbReference type="Pfam" id="PF00001">
    <property type="entry name" value="7tm_1"/>
    <property type="match status" value="1"/>
</dbReference>
<organism evidence="8 9">
    <name type="scientific">Sinanodonta woodiana</name>
    <name type="common">Chinese pond mussel</name>
    <name type="synonym">Anodonta woodiana</name>
    <dbReference type="NCBI Taxonomy" id="1069815"/>
    <lineage>
        <taxon>Eukaryota</taxon>
        <taxon>Metazoa</taxon>
        <taxon>Spiralia</taxon>
        <taxon>Lophotrochozoa</taxon>
        <taxon>Mollusca</taxon>
        <taxon>Bivalvia</taxon>
        <taxon>Autobranchia</taxon>
        <taxon>Heteroconchia</taxon>
        <taxon>Palaeoheterodonta</taxon>
        <taxon>Unionida</taxon>
        <taxon>Unionoidea</taxon>
        <taxon>Unionidae</taxon>
        <taxon>Unioninae</taxon>
        <taxon>Sinanodonta</taxon>
    </lineage>
</organism>
<feature type="transmembrane region" description="Helical" evidence="6">
    <location>
        <begin position="186"/>
        <end position="212"/>
    </location>
</feature>
<feature type="transmembrane region" description="Helical" evidence="6">
    <location>
        <begin position="58"/>
        <end position="80"/>
    </location>
</feature>
<keyword evidence="5" id="KW-0297">G-protein coupled receptor</keyword>
<dbReference type="PRINTS" id="PR00237">
    <property type="entry name" value="GPCRRHODOPSN"/>
</dbReference>
<feature type="transmembrane region" description="Helical" evidence="6">
    <location>
        <begin position="140"/>
        <end position="160"/>
    </location>
</feature>
<keyword evidence="5" id="KW-0807">Transducer</keyword>
<accession>A0ABD3UF76</accession>
<proteinExistence type="inferred from homology"/>
<dbReference type="InterPro" id="IPR052954">
    <property type="entry name" value="GPCR-Ligand_Int"/>
</dbReference>
<dbReference type="CDD" id="cd14978">
    <property type="entry name" value="7tmA_FMRFamide_R-like"/>
    <property type="match status" value="1"/>
</dbReference>
<dbReference type="InterPro" id="IPR017452">
    <property type="entry name" value="GPCR_Rhodpsn_7TM"/>
</dbReference>
<evidence type="ECO:0000256" key="3">
    <source>
        <dbReference type="ARBA" id="ARBA00022989"/>
    </source>
</evidence>
<protein>
    <recommendedName>
        <fullName evidence="7">G-protein coupled receptors family 1 profile domain-containing protein</fullName>
    </recommendedName>
</protein>
<dbReference type="SUPFAM" id="SSF81321">
    <property type="entry name" value="Family A G protein-coupled receptor-like"/>
    <property type="match status" value="1"/>
</dbReference>
<evidence type="ECO:0000256" key="6">
    <source>
        <dbReference type="SAM" id="Phobius"/>
    </source>
</evidence>
<dbReference type="EMBL" id="JBJQND010000016">
    <property type="protein sequence ID" value="KAL3848132.1"/>
    <property type="molecule type" value="Genomic_DNA"/>
</dbReference>
<comment type="caution">
    <text evidence="8">The sequence shown here is derived from an EMBL/GenBank/DDBJ whole genome shotgun (WGS) entry which is preliminary data.</text>
</comment>
<dbReference type="AlphaFoldDB" id="A0ABD3UF76"/>
<comment type="similarity">
    <text evidence="5">Belongs to the G-protein coupled receptor 1 family.</text>
</comment>
<dbReference type="PROSITE" id="PS50262">
    <property type="entry name" value="G_PROTEIN_RECEP_F1_2"/>
    <property type="match status" value="1"/>
</dbReference>
<evidence type="ECO:0000256" key="1">
    <source>
        <dbReference type="ARBA" id="ARBA00004370"/>
    </source>
</evidence>
<dbReference type="Gene3D" id="1.20.1070.10">
    <property type="entry name" value="Rhodopsin 7-helix transmembrane proteins"/>
    <property type="match status" value="1"/>
</dbReference>
<evidence type="ECO:0000256" key="4">
    <source>
        <dbReference type="ARBA" id="ARBA00023136"/>
    </source>
</evidence>
<keyword evidence="5" id="KW-0675">Receptor</keyword>
<dbReference type="PROSITE" id="PS00237">
    <property type="entry name" value="G_PROTEIN_RECEP_F1_1"/>
    <property type="match status" value="1"/>
</dbReference>
<evidence type="ECO:0000259" key="7">
    <source>
        <dbReference type="PROSITE" id="PS50262"/>
    </source>
</evidence>
<dbReference type="PANTHER" id="PTHR46641:SF25">
    <property type="entry name" value="CNMAMIDE RECEPTOR-RELATED"/>
    <property type="match status" value="1"/>
</dbReference>